<keyword evidence="1" id="KW-0812">Transmembrane</keyword>
<keyword evidence="1" id="KW-0472">Membrane</keyword>
<reference evidence="2 3" key="1">
    <citation type="submission" date="2022-04" db="EMBL/GenBank/DDBJ databases">
        <title>Genome diversity in the genus Frankia.</title>
        <authorList>
            <person name="Carlos-Shanley C."/>
            <person name="Hahn D."/>
        </authorList>
    </citation>
    <scope>NUCLEOTIDE SEQUENCE [LARGE SCALE GENOMIC DNA]</scope>
    <source>
        <strain evidence="2 3">Ag45/Mut15</strain>
    </source>
</reference>
<keyword evidence="3" id="KW-1185">Reference proteome</keyword>
<keyword evidence="1" id="KW-1133">Transmembrane helix</keyword>
<feature type="transmembrane region" description="Helical" evidence="1">
    <location>
        <begin position="38"/>
        <end position="57"/>
    </location>
</feature>
<protein>
    <submittedName>
        <fullName evidence="2">DUF6069 family protein</fullName>
    </submittedName>
</protein>
<organism evidence="2 3">
    <name type="scientific">Frankia umida</name>
    <dbReference type="NCBI Taxonomy" id="573489"/>
    <lineage>
        <taxon>Bacteria</taxon>
        <taxon>Bacillati</taxon>
        <taxon>Actinomycetota</taxon>
        <taxon>Actinomycetes</taxon>
        <taxon>Frankiales</taxon>
        <taxon>Frankiaceae</taxon>
        <taxon>Frankia</taxon>
    </lineage>
</organism>
<evidence type="ECO:0000256" key="1">
    <source>
        <dbReference type="SAM" id="Phobius"/>
    </source>
</evidence>
<sequence length="108" mass="11089">MSSRFSDSCEYAARNAVTNAFPCGDAISASSASNLACAAAWAPVSVAAAAVVLLAVLEQRTRWAGRWWARIAGAALASSFTGPLQADSLVAGVTLTRLHLLVGLALII</sequence>
<evidence type="ECO:0000313" key="3">
    <source>
        <dbReference type="Proteomes" id="UP001201873"/>
    </source>
</evidence>
<proteinExistence type="predicted"/>
<dbReference type="Pfam" id="PF19545">
    <property type="entry name" value="DUF6069"/>
    <property type="match status" value="1"/>
</dbReference>
<dbReference type="Proteomes" id="UP001201873">
    <property type="component" value="Unassembled WGS sequence"/>
</dbReference>
<evidence type="ECO:0000313" key="2">
    <source>
        <dbReference type="EMBL" id="MCK9879082.1"/>
    </source>
</evidence>
<accession>A0ABT0K5U9</accession>
<gene>
    <name evidence="2" type="ORF">MXD59_25545</name>
</gene>
<dbReference type="InterPro" id="IPR045713">
    <property type="entry name" value="DUF6069"/>
</dbReference>
<dbReference type="RefSeq" id="WP_248827129.1">
    <property type="nucleotide sequence ID" value="NZ_JALKFT010000067.1"/>
</dbReference>
<comment type="caution">
    <text evidence="2">The sequence shown here is derived from an EMBL/GenBank/DDBJ whole genome shotgun (WGS) entry which is preliminary data.</text>
</comment>
<dbReference type="EMBL" id="JALKFT010000067">
    <property type="protein sequence ID" value="MCK9879082.1"/>
    <property type="molecule type" value="Genomic_DNA"/>
</dbReference>
<name>A0ABT0K5U9_9ACTN</name>